<dbReference type="GO" id="GO:0016114">
    <property type="term" value="P:terpenoid biosynthetic process"/>
    <property type="evidence" value="ECO:0007669"/>
    <property type="project" value="InterPro"/>
</dbReference>
<dbReference type="Pfam" id="PF01397">
    <property type="entry name" value="Terpene_synth"/>
    <property type="match status" value="1"/>
</dbReference>
<comment type="caution">
    <text evidence="4">The sequence shown here is derived from an EMBL/GenBank/DDBJ whole genome shotgun (WGS) entry which is preliminary data.</text>
</comment>
<dbReference type="EMBL" id="JAGFBR010000018">
    <property type="protein sequence ID" value="KAH0450454.1"/>
    <property type="molecule type" value="Genomic_DNA"/>
</dbReference>
<organism evidence="4 5">
    <name type="scientific">Dendrobium chrysotoxum</name>
    <name type="common">Orchid</name>
    <dbReference type="NCBI Taxonomy" id="161865"/>
    <lineage>
        <taxon>Eukaryota</taxon>
        <taxon>Viridiplantae</taxon>
        <taxon>Streptophyta</taxon>
        <taxon>Embryophyta</taxon>
        <taxon>Tracheophyta</taxon>
        <taxon>Spermatophyta</taxon>
        <taxon>Magnoliopsida</taxon>
        <taxon>Liliopsida</taxon>
        <taxon>Asparagales</taxon>
        <taxon>Orchidaceae</taxon>
        <taxon>Epidendroideae</taxon>
        <taxon>Malaxideae</taxon>
        <taxon>Dendrobiinae</taxon>
        <taxon>Dendrobium</taxon>
    </lineage>
</organism>
<evidence type="ECO:0000256" key="2">
    <source>
        <dbReference type="ARBA" id="ARBA00022842"/>
    </source>
</evidence>
<gene>
    <name evidence="4" type="ORF">IEQ34_021146</name>
</gene>
<dbReference type="InterPro" id="IPR008930">
    <property type="entry name" value="Terpenoid_cyclase/PrenylTrfase"/>
</dbReference>
<keyword evidence="2" id="KW-0460">Magnesium</keyword>
<reference evidence="4 5" key="1">
    <citation type="journal article" date="2021" name="Hortic Res">
        <title>Chromosome-scale assembly of the Dendrobium chrysotoxum genome enhances the understanding of orchid evolution.</title>
        <authorList>
            <person name="Zhang Y."/>
            <person name="Zhang G.Q."/>
            <person name="Zhang D."/>
            <person name="Liu X.D."/>
            <person name="Xu X.Y."/>
            <person name="Sun W.H."/>
            <person name="Yu X."/>
            <person name="Zhu X."/>
            <person name="Wang Z.W."/>
            <person name="Zhao X."/>
            <person name="Zhong W.Y."/>
            <person name="Chen H."/>
            <person name="Yin W.L."/>
            <person name="Huang T."/>
            <person name="Niu S.C."/>
            <person name="Liu Z.J."/>
        </authorList>
    </citation>
    <scope>NUCLEOTIDE SEQUENCE [LARGE SCALE GENOMIC DNA]</scope>
    <source>
        <strain evidence="4">Lindl</strain>
    </source>
</reference>
<name>A0AAV7G495_DENCH</name>
<evidence type="ECO:0000259" key="3">
    <source>
        <dbReference type="Pfam" id="PF01397"/>
    </source>
</evidence>
<dbReference type="SUPFAM" id="SSF48239">
    <property type="entry name" value="Terpenoid cyclases/Protein prenyltransferases"/>
    <property type="match status" value="1"/>
</dbReference>
<accession>A0AAV7G495</accession>
<evidence type="ECO:0000313" key="4">
    <source>
        <dbReference type="EMBL" id="KAH0450454.1"/>
    </source>
</evidence>
<dbReference type="Proteomes" id="UP000775213">
    <property type="component" value="Unassembled WGS sequence"/>
</dbReference>
<proteinExistence type="predicted"/>
<dbReference type="InterPro" id="IPR050148">
    <property type="entry name" value="Terpene_synthase-like"/>
</dbReference>
<dbReference type="InterPro" id="IPR036965">
    <property type="entry name" value="Terpene_synth_N_sf"/>
</dbReference>
<dbReference type="GO" id="GO:0010333">
    <property type="term" value="F:terpene synthase activity"/>
    <property type="evidence" value="ECO:0007669"/>
    <property type="project" value="InterPro"/>
</dbReference>
<feature type="domain" description="Terpene synthase N-terminal" evidence="3">
    <location>
        <begin position="13"/>
        <end position="113"/>
    </location>
</feature>
<evidence type="ECO:0000256" key="1">
    <source>
        <dbReference type="ARBA" id="ARBA00001946"/>
    </source>
</evidence>
<dbReference type="InterPro" id="IPR001906">
    <property type="entry name" value="Terpene_synth_N"/>
</dbReference>
<evidence type="ECO:0000313" key="5">
    <source>
        <dbReference type="Proteomes" id="UP000775213"/>
    </source>
</evidence>
<sequence>MVPKGLFTPTCGDLLNQLGLGYHFDAEIKNLLSSICSSKKNINNLIENNNLQDFALLFRLVREHDIHNASILRYVLTNEESFNLNNKLDVKGMLYLYEASFLAMEGEDELDEA</sequence>
<keyword evidence="5" id="KW-1185">Reference proteome</keyword>
<dbReference type="AlphaFoldDB" id="A0AAV7G495"/>
<dbReference type="PANTHER" id="PTHR31225">
    <property type="entry name" value="OS04G0344100 PROTEIN-RELATED"/>
    <property type="match status" value="1"/>
</dbReference>
<protein>
    <recommendedName>
        <fullName evidence="3">Terpene synthase N-terminal domain-containing protein</fullName>
    </recommendedName>
</protein>
<dbReference type="Gene3D" id="1.50.10.130">
    <property type="entry name" value="Terpene synthase, N-terminal domain"/>
    <property type="match status" value="1"/>
</dbReference>
<dbReference type="PANTHER" id="PTHR31225:SF252">
    <property type="entry name" value="TERPENE SYNTHASE 12-RELATED"/>
    <property type="match status" value="1"/>
</dbReference>
<comment type="cofactor">
    <cofactor evidence="1">
        <name>Mg(2+)</name>
        <dbReference type="ChEBI" id="CHEBI:18420"/>
    </cofactor>
</comment>